<gene>
    <name evidence="1" type="ORF">RPERSI_LOCUS19868</name>
</gene>
<feature type="non-terminal residue" evidence="1">
    <location>
        <position position="90"/>
    </location>
</feature>
<reference evidence="1" key="1">
    <citation type="submission" date="2021-06" db="EMBL/GenBank/DDBJ databases">
        <authorList>
            <person name="Kallberg Y."/>
            <person name="Tangrot J."/>
            <person name="Rosling A."/>
        </authorList>
    </citation>
    <scope>NUCLEOTIDE SEQUENCE</scope>
    <source>
        <strain evidence="1">MA461A</strain>
    </source>
</reference>
<comment type="caution">
    <text evidence="1">The sequence shown here is derived from an EMBL/GenBank/DDBJ whole genome shotgun (WGS) entry which is preliminary data.</text>
</comment>
<dbReference type="EMBL" id="CAJVQC010055059">
    <property type="protein sequence ID" value="CAG8794950.1"/>
    <property type="molecule type" value="Genomic_DNA"/>
</dbReference>
<dbReference type="Proteomes" id="UP000789920">
    <property type="component" value="Unassembled WGS sequence"/>
</dbReference>
<keyword evidence="2" id="KW-1185">Reference proteome</keyword>
<evidence type="ECO:0000313" key="1">
    <source>
        <dbReference type="EMBL" id="CAG8794950.1"/>
    </source>
</evidence>
<accession>A0ACA9RJY8</accession>
<proteinExistence type="predicted"/>
<organism evidence="1 2">
    <name type="scientific">Racocetra persica</name>
    <dbReference type="NCBI Taxonomy" id="160502"/>
    <lineage>
        <taxon>Eukaryota</taxon>
        <taxon>Fungi</taxon>
        <taxon>Fungi incertae sedis</taxon>
        <taxon>Mucoromycota</taxon>
        <taxon>Glomeromycotina</taxon>
        <taxon>Glomeromycetes</taxon>
        <taxon>Diversisporales</taxon>
        <taxon>Gigasporaceae</taxon>
        <taxon>Racocetra</taxon>
    </lineage>
</organism>
<feature type="non-terminal residue" evidence="1">
    <location>
        <position position="1"/>
    </location>
</feature>
<sequence length="90" mass="10440">QYIKRSFFLDYDPPLVRLIFAFIGFLCGFNNDFDFDESRDYNELEFPYVALRFMSGIMGICIIPIAYLTIKSAGCMSTEAFLDSTFLLIF</sequence>
<evidence type="ECO:0000313" key="2">
    <source>
        <dbReference type="Proteomes" id="UP000789920"/>
    </source>
</evidence>
<protein>
    <submittedName>
        <fullName evidence="1">1234_t:CDS:1</fullName>
    </submittedName>
</protein>
<name>A0ACA9RJY8_9GLOM</name>